<dbReference type="InterPro" id="IPR017871">
    <property type="entry name" value="ABC_transporter-like_CS"/>
</dbReference>
<comment type="caution">
    <text evidence="14">The sequence shown here is derived from an EMBL/GenBank/DDBJ whole genome shotgun (WGS) entry which is preliminary data.</text>
</comment>
<dbReference type="GO" id="GO:0005886">
    <property type="term" value="C:plasma membrane"/>
    <property type="evidence" value="ECO:0007669"/>
    <property type="project" value="UniProtKB-SubCell"/>
</dbReference>
<dbReference type="NCBIfam" id="TIGR03797">
    <property type="entry name" value="NHLM_micro_ABC2"/>
    <property type="match status" value="1"/>
</dbReference>
<dbReference type="Gene3D" id="1.20.1560.10">
    <property type="entry name" value="ABC transporter type 1, transmembrane domain"/>
    <property type="match status" value="1"/>
</dbReference>
<dbReference type="SMART" id="SM00382">
    <property type="entry name" value="AAA"/>
    <property type="match status" value="1"/>
</dbReference>
<evidence type="ECO:0000256" key="5">
    <source>
        <dbReference type="ARBA" id="ARBA00022692"/>
    </source>
</evidence>
<evidence type="ECO:0000256" key="1">
    <source>
        <dbReference type="ARBA" id="ARBA00004651"/>
    </source>
</evidence>
<dbReference type="InterPro" id="IPR003439">
    <property type="entry name" value="ABC_transporter-like_ATP-bd"/>
</dbReference>
<dbReference type="InterPro" id="IPR039421">
    <property type="entry name" value="Type_1_exporter"/>
</dbReference>
<feature type="transmembrane region" description="Helical" evidence="11">
    <location>
        <begin position="682"/>
        <end position="701"/>
    </location>
</feature>
<dbReference type="PROSITE" id="PS00211">
    <property type="entry name" value="ABC_TRANSPORTER_1"/>
    <property type="match status" value="1"/>
</dbReference>
<dbReference type="InterPro" id="IPR022515">
    <property type="entry name" value="NHPM_micro_ABC2"/>
</dbReference>
<dbReference type="PANTHER" id="PTHR24221">
    <property type="entry name" value="ATP-BINDING CASSETTE SUB-FAMILY B"/>
    <property type="match status" value="1"/>
</dbReference>
<evidence type="ECO:0000313" key="15">
    <source>
        <dbReference type="Proteomes" id="UP000315914"/>
    </source>
</evidence>
<comment type="function">
    <text evidence="10">Involved in beta-(1--&gt;2)glucan export. Transmembrane domains (TMD) form a pore in the inner membrane and the ATP-binding domain (NBD) is responsible for energy generation.</text>
</comment>
<keyword evidence="9 11" id="KW-0472">Membrane</keyword>
<dbReference type="SUPFAM" id="SSF90123">
    <property type="entry name" value="ABC transporter transmembrane region"/>
    <property type="match status" value="1"/>
</dbReference>
<gene>
    <name evidence="14" type="ORF">FBZ95_106538</name>
</gene>
<accession>A0A560IIH7</accession>
<evidence type="ECO:0000256" key="3">
    <source>
        <dbReference type="ARBA" id="ARBA00022448"/>
    </source>
</evidence>
<comment type="subcellular location">
    <subcellularLocation>
        <location evidence="1">Cell membrane</location>
        <topology evidence="1">Multi-pass membrane protein</topology>
    </subcellularLocation>
</comment>
<dbReference type="Pfam" id="PF00005">
    <property type="entry name" value="ABC_tran"/>
    <property type="match status" value="1"/>
</dbReference>
<name>A0A560IIH7_9BRAD</name>
<dbReference type="RefSeq" id="WP_145680281.1">
    <property type="nucleotide sequence ID" value="NZ_VITU01000005.1"/>
</dbReference>
<keyword evidence="3" id="KW-0813">Transport</keyword>
<dbReference type="SUPFAM" id="SSF52540">
    <property type="entry name" value="P-loop containing nucleoside triphosphate hydrolases"/>
    <property type="match status" value="1"/>
</dbReference>
<keyword evidence="8 11" id="KW-1133">Transmembrane helix</keyword>
<dbReference type="PANTHER" id="PTHR24221:SF654">
    <property type="entry name" value="ATP-BINDING CASSETTE SUB-FAMILY B MEMBER 6"/>
    <property type="match status" value="1"/>
</dbReference>
<evidence type="ECO:0000256" key="6">
    <source>
        <dbReference type="ARBA" id="ARBA00022741"/>
    </source>
</evidence>
<feature type="transmembrane region" description="Helical" evidence="11">
    <location>
        <begin position="647"/>
        <end position="670"/>
    </location>
</feature>
<evidence type="ECO:0000259" key="13">
    <source>
        <dbReference type="PROSITE" id="PS50929"/>
    </source>
</evidence>
<dbReference type="GO" id="GO:0016887">
    <property type="term" value="F:ATP hydrolysis activity"/>
    <property type="evidence" value="ECO:0007669"/>
    <property type="project" value="InterPro"/>
</dbReference>
<dbReference type="Gene3D" id="3.40.50.300">
    <property type="entry name" value="P-loop containing nucleotide triphosphate hydrolases"/>
    <property type="match status" value="1"/>
</dbReference>
<feature type="transmembrane region" description="Helical" evidence="11">
    <location>
        <begin position="466"/>
        <end position="487"/>
    </location>
</feature>
<keyword evidence="5 11" id="KW-0812">Transmembrane</keyword>
<dbReference type="GO" id="GO:0140359">
    <property type="term" value="F:ABC-type transporter activity"/>
    <property type="evidence" value="ECO:0007669"/>
    <property type="project" value="InterPro"/>
</dbReference>
<dbReference type="FunFam" id="3.40.50.300:FF:000299">
    <property type="entry name" value="ABC transporter ATP-binding protein/permease"/>
    <property type="match status" value="1"/>
</dbReference>
<dbReference type="InterPro" id="IPR027417">
    <property type="entry name" value="P-loop_NTPase"/>
</dbReference>
<feature type="transmembrane region" description="Helical" evidence="11">
    <location>
        <begin position="538"/>
        <end position="562"/>
    </location>
</feature>
<dbReference type="Pfam" id="PF00664">
    <property type="entry name" value="ABC_membrane"/>
    <property type="match status" value="1"/>
</dbReference>
<keyword evidence="7 14" id="KW-0067">ATP-binding</keyword>
<evidence type="ECO:0000256" key="9">
    <source>
        <dbReference type="ARBA" id="ARBA00023136"/>
    </source>
</evidence>
<protein>
    <submittedName>
        <fullName evidence="14">NHLM bacteriocin system ABC transporter ATP-binding protein</fullName>
    </submittedName>
</protein>
<dbReference type="Proteomes" id="UP000315914">
    <property type="component" value="Unassembled WGS sequence"/>
</dbReference>
<evidence type="ECO:0000256" key="2">
    <source>
        <dbReference type="ARBA" id="ARBA00005417"/>
    </source>
</evidence>
<evidence type="ECO:0000256" key="4">
    <source>
        <dbReference type="ARBA" id="ARBA00022475"/>
    </source>
</evidence>
<evidence type="ECO:0000256" key="10">
    <source>
        <dbReference type="ARBA" id="ARBA00024722"/>
    </source>
</evidence>
<comment type="similarity">
    <text evidence="2">Belongs to the ABC transporter superfamily.</text>
</comment>
<feature type="transmembrane region" description="Helical" evidence="11">
    <location>
        <begin position="568"/>
        <end position="587"/>
    </location>
</feature>
<dbReference type="GO" id="GO:0005524">
    <property type="term" value="F:ATP binding"/>
    <property type="evidence" value="ECO:0007669"/>
    <property type="project" value="UniProtKB-KW"/>
</dbReference>
<feature type="domain" description="ABC transporter" evidence="12">
    <location>
        <begin position="741"/>
        <end position="973"/>
    </location>
</feature>
<proteinExistence type="inferred from homology"/>
<dbReference type="InterPro" id="IPR011527">
    <property type="entry name" value="ABC1_TM_dom"/>
</dbReference>
<evidence type="ECO:0000313" key="14">
    <source>
        <dbReference type="EMBL" id="TWB72823.1"/>
    </source>
</evidence>
<keyword evidence="15" id="KW-1185">Reference proteome</keyword>
<evidence type="ECO:0000256" key="8">
    <source>
        <dbReference type="ARBA" id="ARBA00022989"/>
    </source>
</evidence>
<dbReference type="InterPro" id="IPR003593">
    <property type="entry name" value="AAA+_ATPase"/>
</dbReference>
<keyword evidence="4" id="KW-1003">Cell membrane</keyword>
<evidence type="ECO:0000256" key="11">
    <source>
        <dbReference type="SAM" id="Phobius"/>
    </source>
</evidence>
<organism evidence="14 15">
    <name type="scientific">Bradyrhizobium sacchari</name>
    <dbReference type="NCBI Taxonomy" id="1399419"/>
    <lineage>
        <taxon>Bacteria</taxon>
        <taxon>Pseudomonadati</taxon>
        <taxon>Pseudomonadota</taxon>
        <taxon>Alphaproteobacteria</taxon>
        <taxon>Hyphomicrobiales</taxon>
        <taxon>Nitrobacteraceae</taxon>
        <taxon>Bradyrhizobium</taxon>
    </lineage>
</organism>
<dbReference type="GO" id="GO:0034040">
    <property type="term" value="F:ATPase-coupled lipid transmembrane transporter activity"/>
    <property type="evidence" value="ECO:0007669"/>
    <property type="project" value="TreeGrafter"/>
</dbReference>
<dbReference type="STRING" id="1399419.A5906_35255"/>
<dbReference type="PROSITE" id="PS50893">
    <property type="entry name" value="ABC_TRANSPORTER_2"/>
    <property type="match status" value="1"/>
</dbReference>
<dbReference type="InterPro" id="IPR036640">
    <property type="entry name" value="ABC1_TM_sf"/>
</dbReference>
<reference evidence="14 15" key="1">
    <citation type="submission" date="2019-06" db="EMBL/GenBank/DDBJ databases">
        <title>Genomic Encyclopedia of Type Strains, Phase IV (KMG-V): Genome sequencing to study the core and pangenomes of soil and plant-associated prokaryotes.</title>
        <authorList>
            <person name="Whitman W."/>
        </authorList>
    </citation>
    <scope>NUCLEOTIDE SEQUENCE [LARGE SCALE GENOMIC DNA]</scope>
    <source>
        <strain evidence="14 15">BR 10556</strain>
    </source>
</reference>
<feature type="transmembrane region" description="Helical" evidence="11">
    <location>
        <begin position="429"/>
        <end position="454"/>
    </location>
</feature>
<dbReference type="AlphaFoldDB" id="A0A560IIH7"/>
<evidence type="ECO:0000259" key="12">
    <source>
        <dbReference type="PROSITE" id="PS50893"/>
    </source>
</evidence>
<sequence>MMAPRPPVLTLASSDGMLAAPFAAAPSINLEPGEALALSEAQQGHIIAAGRVEIYLTVKSGDELSGRVFLCELGGGEYIAPIVVADDLLVTAVAVETSAIAAIRTDTLAVQAKGSEQQHNAVAASIDGWLGHLSAAVSRMVVPAPLDIITFVPGEQAKAAGGAALMTRGGVVWLTALGADLSCCGGVPVAGINRRQVAAVAGGVWISPARPCEVHAVGTADILRLSEWQRLLELTHATLFSLVRRAHDTRQDALREAVQGRMARTTRTVNRAFTRFDAVLGKVAPQAAAEPVGDEPFVAPFVTIASKLGLDFTNRQREQLSRASNVDDAARAVRLRNRQVVLSSDWLRQDLGPLIGFLDDARHPVALIPTDAKRWVMIEAEHARPKPVDATLAARLAPQAHMLYPPFPDRPIGFRQFIGFGWLRNRWDAALAVSMALASALLGLATPMAMQLAFDRFIPGHQTLSLLTLGMGLVLAAFVAAGFRFVFDIASLRLDGRGAGALQAAFMDRLLRLPDSALRMSPGNIASRFVAADQLRRGAYSLMLGSISALLFFVSNIGLMFYYSPAAAGAAIGLFALIAAIAAFCGYHQLDALQRGEEILSDIYGIVFQLVHGITTLRATGSEQRGFARWAMDFAELRSRMYRARTFGTLFETALVVFELLALAVILLILSQLSHDELSTGAFVSFIAAYGAYMGASLQLARGVVAAWNSQPSWGRVAPLLRAAPDVAGSKRDPGVLTGNIDVTNVYFRYGPDAPLALQGVSLSLAPGEHVALVGPSGSGKSTLMRLLLGFEMPASGTVQYDRQDLRYLDIEMVRRQIGCVLQNTALFPGTLYENIMGTHEGTLDQAWEAARQANIDQDINAMPMGMHTIVTEAAAAFSGGQIQRLAVARALVGKPRILLLDEAMSAVDNVTQARLTESLHRLAVTRFVIAHRLTTVKSADRIIVLDRGKVVQTGRYDELMGVKGLFADLVARQLV</sequence>
<evidence type="ECO:0000256" key="7">
    <source>
        <dbReference type="ARBA" id="ARBA00022840"/>
    </source>
</evidence>
<dbReference type="EMBL" id="VITW01000006">
    <property type="protein sequence ID" value="TWB72823.1"/>
    <property type="molecule type" value="Genomic_DNA"/>
</dbReference>
<dbReference type="PROSITE" id="PS50929">
    <property type="entry name" value="ABC_TM1F"/>
    <property type="match status" value="1"/>
</dbReference>
<keyword evidence="6" id="KW-0547">Nucleotide-binding</keyword>
<feature type="domain" description="ABC transmembrane type-1" evidence="13">
    <location>
        <begin position="430"/>
        <end position="702"/>
    </location>
</feature>